<dbReference type="Proteomes" id="UP001056383">
    <property type="component" value="Chromosome"/>
</dbReference>
<organism evidence="2 3">
    <name type="scientific">Streptomyces sudanensis</name>
    <dbReference type="NCBI Taxonomy" id="436397"/>
    <lineage>
        <taxon>Bacteria</taxon>
        <taxon>Bacillati</taxon>
        <taxon>Actinomycetota</taxon>
        <taxon>Actinomycetes</taxon>
        <taxon>Kitasatosporales</taxon>
        <taxon>Streptomycetaceae</taxon>
        <taxon>Streptomyces</taxon>
    </lineage>
</organism>
<reference evidence="2" key="1">
    <citation type="submission" date="2022-04" db="EMBL/GenBank/DDBJ databases">
        <title>Systematic whole-genome sequencing reveals an unexpected diversity among actinomycetoma pathogens and provides insights into their antibacterial susceptibilities.</title>
        <authorList>
            <person name="Watson A.K."/>
            <person name="Kepplinger B."/>
            <person name="Bakhiet S.M."/>
            <person name="Mhmoud N.A."/>
            <person name="Chapman J."/>
            <person name="Allenby N."/>
            <person name="Mickiewicz K."/>
            <person name="Goodfellow M."/>
            <person name="Fahal A.H."/>
            <person name="Errington J."/>
        </authorList>
    </citation>
    <scope>NUCLEOTIDE SEQUENCE</scope>
    <source>
        <strain evidence="2">SD 504</strain>
    </source>
</reference>
<evidence type="ECO:0000313" key="3">
    <source>
        <dbReference type="Proteomes" id="UP001056383"/>
    </source>
</evidence>
<feature type="domain" description="CoA-binding" evidence="1">
    <location>
        <begin position="12"/>
        <end position="105"/>
    </location>
</feature>
<evidence type="ECO:0000259" key="1">
    <source>
        <dbReference type="SMART" id="SM00881"/>
    </source>
</evidence>
<keyword evidence="3" id="KW-1185">Reference proteome</keyword>
<dbReference type="SUPFAM" id="SSF51735">
    <property type="entry name" value="NAD(P)-binding Rossmann-fold domains"/>
    <property type="match status" value="1"/>
</dbReference>
<name>A0ABY4THC8_9ACTN</name>
<protein>
    <submittedName>
        <fullName evidence="2">CoA-binding protein</fullName>
    </submittedName>
</protein>
<dbReference type="PANTHER" id="PTHR33303:SF2">
    <property type="entry name" value="COA-BINDING DOMAIN-CONTAINING PROTEIN"/>
    <property type="match status" value="1"/>
</dbReference>
<evidence type="ECO:0000313" key="2">
    <source>
        <dbReference type="EMBL" id="URN18157.1"/>
    </source>
</evidence>
<dbReference type="InterPro" id="IPR003781">
    <property type="entry name" value="CoA-bd"/>
</dbReference>
<dbReference type="RefSeq" id="WP_010468975.1">
    <property type="nucleotide sequence ID" value="NZ_CP095474.1"/>
</dbReference>
<dbReference type="EMBL" id="CP095474">
    <property type="protein sequence ID" value="URN18157.1"/>
    <property type="molecule type" value="Genomic_DNA"/>
</dbReference>
<dbReference type="Pfam" id="PF13380">
    <property type="entry name" value="CoA_binding_2"/>
    <property type="match status" value="1"/>
</dbReference>
<dbReference type="SMART" id="SM00881">
    <property type="entry name" value="CoA_binding"/>
    <property type="match status" value="1"/>
</dbReference>
<dbReference type="Gene3D" id="3.40.50.720">
    <property type="entry name" value="NAD(P)-binding Rossmann-like Domain"/>
    <property type="match status" value="1"/>
</dbReference>
<dbReference type="PANTHER" id="PTHR33303">
    <property type="entry name" value="CYTOPLASMIC PROTEIN-RELATED"/>
    <property type="match status" value="1"/>
</dbReference>
<gene>
    <name evidence="2" type="ORF">MW084_21935</name>
</gene>
<accession>A0ABY4THC8</accession>
<sequence>MYGDTETIRRILTESGDTWAVVGLSTNRSRAAYGVAAVLQRFGKRVVPVHPKAETVHGEQGYPTLADVPFPVDVVDVFVHSGLAGEVADQAVAKGARAVWFQLGVVDEAAYARTRAAGLDMVMDRCPAIEIPALGLG</sequence>
<dbReference type="InterPro" id="IPR036291">
    <property type="entry name" value="NAD(P)-bd_dom_sf"/>
</dbReference>
<proteinExistence type="predicted"/>